<dbReference type="EMBL" id="LHXO01000148">
    <property type="protein sequence ID" value="KXA92598.1"/>
    <property type="molecule type" value="Genomic_DNA"/>
</dbReference>
<feature type="domain" description="Peptidase C39-like" evidence="3">
    <location>
        <begin position="41"/>
        <end position="147"/>
    </location>
</feature>
<dbReference type="AlphaFoldDB" id="A0A133UEF1"/>
<feature type="region of interest" description="Disordered" evidence="1">
    <location>
        <begin position="218"/>
        <end position="240"/>
    </location>
</feature>
<feature type="transmembrane region" description="Helical" evidence="2">
    <location>
        <begin position="6"/>
        <end position="25"/>
    </location>
</feature>
<feature type="compositionally biased region" description="Basic residues" evidence="1">
    <location>
        <begin position="223"/>
        <end position="233"/>
    </location>
</feature>
<gene>
    <name evidence="4" type="ORF">AKJ65_07315</name>
</gene>
<sequence length="240" mass="27140">MERKTVVGFLTVLLIVLIFGFYLSISRDSSRSTKTPGTVKLDVPYISQRKMGCSEASTAMVLEYYGYDASQKLVKEEIGKFFEELLPGLKEYLPKSHYASMNLESLKKEIDEKNPVIIRIIMPGGLHTVVVVGYGKSGSIIYIHDPAKTEYIGVSREILLNRWISSNFKLPIPPGPGLLLGDFVLQDEGLLVLNLDHIHGLLQEARMLLLRSRQGKIREKNPTAKRRQKRNRIIRNSDPT</sequence>
<accession>A0A133UEF1</accession>
<evidence type="ECO:0000259" key="3">
    <source>
        <dbReference type="Pfam" id="PF13529"/>
    </source>
</evidence>
<dbReference type="Gene3D" id="3.90.70.10">
    <property type="entry name" value="Cysteine proteinases"/>
    <property type="match status" value="1"/>
</dbReference>
<evidence type="ECO:0000313" key="4">
    <source>
        <dbReference type="EMBL" id="KXA92598.1"/>
    </source>
</evidence>
<keyword evidence="2" id="KW-0812">Transmembrane</keyword>
<keyword evidence="5" id="KW-1185">Reference proteome</keyword>
<dbReference type="Pfam" id="PF13529">
    <property type="entry name" value="Peptidase_C39_2"/>
    <property type="match status" value="1"/>
</dbReference>
<comment type="caution">
    <text evidence="4">The sequence shown here is derived from an EMBL/GenBank/DDBJ whole genome shotgun (WGS) entry which is preliminary data.</text>
</comment>
<keyword evidence="2" id="KW-1133">Transmembrane helix</keyword>
<dbReference type="Proteomes" id="UP000070284">
    <property type="component" value="Unassembled WGS sequence"/>
</dbReference>
<keyword evidence="2" id="KW-0472">Membrane</keyword>
<reference evidence="4 5" key="1">
    <citation type="journal article" date="2016" name="Sci. Rep.">
        <title>Metabolic traits of an uncultured archaeal lineage -MSBL1- from brine pools of the Red Sea.</title>
        <authorList>
            <person name="Mwirichia R."/>
            <person name="Alam I."/>
            <person name="Rashid M."/>
            <person name="Vinu M."/>
            <person name="Ba-Alawi W."/>
            <person name="Anthony Kamau A."/>
            <person name="Kamanda Ngugi D."/>
            <person name="Goker M."/>
            <person name="Klenk H.P."/>
            <person name="Bajic V."/>
            <person name="Stingl U."/>
        </authorList>
    </citation>
    <scope>NUCLEOTIDE SEQUENCE [LARGE SCALE GENOMIC DNA]</scope>
    <source>
        <strain evidence="4">SCGC-AAA259E19</strain>
    </source>
</reference>
<evidence type="ECO:0000256" key="1">
    <source>
        <dbReference type="SAM" id="MobiDB-lite"/>
    </source>
</evidence>
<proteinExistence type="predicted"/>
<protein>
    <recommendedName>
        <fullName evidence="3">Peptidase C39-like domain-containing protein</fullName>
    </recommendedName>
</protein>
<name>A0A133UEF1_9EURY</name>
<organism evidence="4 5">
    <name type="scientific">candidate division MSBL1 archaeon SCGC-AAA259E19</name>
    <dbReference type="NCBI Taxonomy" id="1698264"/>
    <lineage>
        <taxon>Archaea</taxon>
        <taxon>Methanobacteriati</taxon>
        <taxon>Methanobacteriota</taxon>
        <taxon>candidate division MSBL1</taxon>
    </lineage>
</organism>
<evidence type="ECO:0000313" key="5">
    <source>
        <dbReference type="Proteomes" id="UP000070284"/>
    </source>
</evidence>
<evidence type="ECO:0000256" key="2">
    <source>
        <dbReference type="SAM" id="Phobius"/>
    </source>
</evidence>
<dbReference type="InterPro" id="IPR039564">
    <property type="entry name" value="Peptidase_C39-like"/>
</dbReference>